<dbReference type="SMART" id="SM00212">
    <property type="entry name" value="UBCc"/>
    <property type="match status" value="1"/>
</dbReference>
<reference evidence="3 4" key="1">
    <citation type="submission" date="2024-09" db="EMBL/GenBank/DDBJ databases">
        <title>Itraconazole resistance in Madurella fahalii resulting from another homologue of gene encoding cytochrome P450 14-alpha sterol demethylase (CYP51).</title>
        <authorList>
            <person name="Yoshioka I."/>
            <person name="Fahal A.H."/>
            <person name="Kaneko S."/>
            <person name="Yaguchi T."/>
        </authorList>
    </citation>
    <scope>NUCLEOTIDE SEQUENCE [LARGE SCALE GENOMIC DNA]</scope>
    <source>
        <strain evidence="3 4">IFM 68171</strain>
    </source>
</reference>
<dbReference type="GO" id="GO:0016874">
    <property type="term" value="F:ligase activity"/>
    <property type="evidence" value="ECO:0007669"/>
    <property type="project" value="UniProtKB-KW"/>
</dbReference>
<dbReference type="Pfam" id="PF00179">
    <property type="entry name" value="UQ_con"/>
    <property type="match status" value="1"/>
</dbReference>
<dbReference type="InterPro" id="IPR016135">
    <property type="entry name" value="UBQ-conjugating_enzyme/RWD"/>
</dbReference>
<dbReference type="EMBL" id="BAAFSV010000001">
    <property type="protein sequence ID" value="GAB1310323.1"/>
    <property type="molecule type" value="Genomic_DNA"/>
</dbReference>
<dbReference type="InterPro" id="IPR050113">
    <property type="entry name" value="Ub_conjugating_enzyme"/>
</dbReference>
<feature type="domain" description="UBC core" evidence="2">
    <location>
        <begin position="9"/>
        <end position="163"/>
    </location>
</feature>
<evidence type="ECO:0000313" key="4">
    <source>
        <dbReference type="Proteomes" id="UP001628179"/>
    </source>
</evidence>
<dbReference type="CDD" id="cd23812">
    <property type="entry name" value="UBCc_ScPEX4-like"/>
    <property type="match status" value="1"/>
</dbReference>
<accession>A0ABQ0FXV2</accession>
<comment type="caution">
    <text evidence="3">The sequence shown here is derived from an EMBL/GenBank/DDBJ whole genome shotgun (WGS) entry which is preliminary data.</text>
</comment>
<proteinExistence type="predicted"/>
<dbReference type="Proteomes" id="UP001628179">
    <property type="component" value="Unassembled WGS sequence"/>
</dbReference>
<gene>
    <name evidence="3" type="primary">PEX4</name>
    <name evidence="3" type="ORF">MFIFM68171_00533</name>
</gene>
<dbReference type="PANTHER" id="PTHR24067">
    <property type="entry name" value="UBIQUITIN-CONJUGATING ENZYME E2"/>
    <property type="match status" value="1"/>
</dbReference>
<dbReference type="GeneID" id="98171278"/>
<evidence type="ECO:0000259" key="2">
    <source>
        <dbReference type="PROSITE" id="PS50127"/>
    </source>
</evidence>
<evidence type="ECO:0000256" key="1">
    <source>
        <dbReference type="ARBA" id="ARBA00022786"/>
    </source>
</evidence>
<keyword evidence="1" id="KW-0833">Ubl conjugation pathway</keyword>
<keyword evidence="3" id="KW-0436">Ligase</keyword>
<evidence type="ECO:0000313" key="3">
    <source>
        <dbReference type="EMBL" id="GAB1310323.1"/>
    </source>
</evidence>
<protein>
    <submittedName>
        <fullName evidence="3">E2 ubiquitin-protein ligase peroxin 4</fullName>
    </submittedName>
</protein>
<organism evidence="3 4">
    <name type="scientific">Madurella fahalii</name>
    <dbReference type="NCBI Taxonomy" id="1157608"/>
    <lineage>
        <taxon>Eukaryota</taxon>
        <taxon>Fungi</taxon>
        <taxon>Dikarya</taxon>
        <taxon>Ascomycota</taxon>
        <taxon>Pezizomycotina</taxon>
        <taxon>Sordariomycetes</taxon>
        <taxon>Sordariomycetidae</taxon>
        <taxon>Sordariales</taxon>
        <taxon>Sordariales incertae sedis</taxon>
        <taxon>Madurella</taxon>
    </lineage>
</organism>
<name>A0ABQ0FXV2_9PEZI</name>
<dbReference type="SUPFAM" id="SSF54495">
    <property type="entry name" value="UBC-like"/>
    <property type="match status" value="1"/>
</dbReference>
<dbReference type="RefSeq" id="XP_070912056.1">
    <property type="nucleotide sequence ID" value="XM_071055955.1"/>
</dbReference>
<dbReference type="Gene3D" id="3.10.110.10">
    <property type="entry name" value="Ubiquitin Conjugating Enzyme"/>
    <property type="match status" value="1"/>
</dbReference>
<keyword evidence="4" id="KW-1185">Reference proteome</keyword>
<dbReference type="PROSITE" id="PS50127">
    <property type="entry name" value="UBC_2"/>
    <property type="match status" value="1"/>
</dbReference>
<sequence>MPAASSSRSAARRLLNELATWNNVESAGEKGIERLGPVSDDDILSWEAVINGTGIGLGYDQGRWLLRIAIPPTYPLQPPKISFVTPIIHANVALQTGEICLDLLKEAWTPAYSVLECVRAVRMLLSCPAVESPYNVDIAALLRDGDTLGARRLIELWVEEERFDGE</sequence>
<dbReference type="InterPro" id="IPR000608">
    <property type="entry name" value="UBC"/>
</dbReference>